<feature type="region of interest" description="Disordered" evidence="1">
    <location>
        <begin position="397"/>
        <end position="416"/>
    </location>
</feature>
<dbReference type="Proteomes" id="UP000694044">
    <property type="component" value="Unassembled WGS sequence"/>
</dbReference>
<keyword evidence="3" id="KW-1185">Reference proteome</keyword>
<dbReference type="EMBL" id="JAGDFM010000154">
    <property type="protein sequence ID" value="KAG7384203.1"/>
    <property type="molecule type" value="Genomic_DNA"/>
</dbReference>
<proteinExistence type="predicted"/>
<sequence>MAYDPYKSLLANASRERVKRSTDLNTHLVGNVFLPAIDAQPKKKPSASTASLKHLKVIEQCIMAENKREERLAKCATVKERRIITKKFHAQRERERELIQALMLGNYPERQLDIKLLDKEAVVATTPRQQRDHEITGLSARVATPDRVFRKTDVTGGVPKANQHLHKKFKLPECNGSPGKKSNSKAQDAASLKLSSPCRRDAQSTGETQAVTNELPTQKKRSPSSAKSESNSVRSPKTQVKVPSESTTTFAMGVEEAASPDQRTQSPYISLHQHHATGRSAKATAQLSSLPNKPAENVSSQDSPNADANAGEHQRNESSVAFEGAVSFSEAQRLAEAMGSDAQRLKEKCERILAEIATQTTPRLQVDALQEDNVSKASSRPELPPMDPSLVAALTQDVSATTPRRPQSDRAQGSTRQSFLENLARENKILQEQKKVIAQQAGNDDTVGIEATHEDQSLVEEDRAEASGEEGLSVPVGTADALGSACIDSAEEEYDDDFAEPDAATDDEEDDDLETDVAEALFDLVDMVAAAISEGVKEKVIVPSPRSVSPRPRSSMGPATKYVLRIQSVFRGYRARIAFRLALYEDALNCGVLGAMPGTIQGRSGWYLDPKRLMAYYFVIPELDGEWEQKFTLRCSRLVLTPYEMRLEVLSKAPADVVLQYDAQQEE</sequence>
<feature type="region of interest" description="Disordered" evidence="1">
    <location>
        <begin position="273"/>
        <end position="321"/>
    </location>
</feature>
<feature type="compositionally biased region" description="Polar residues" evidence="1">
    <location>
        <begin position="223"/>
        <end position="238"/>
    </location>
</feature>
<evidence type="ECO:0000313" key="2">
    <source>
        <dbReference type="EMBL" id="KAG7384203.1"/>
    </source>
</evidence>
<reference evidence="2" key="1">
    <citation type="submission" date="2021-02" db="EMBL/GenBank/DDBJ databases">
        <authorList>
            <person name="Palmer J.M."/>
        </authorList>
    </citation>
    <scope>NUCLEOTIDE SEQUENCE</scope>
    <source>
        <strain evidence="2">SCRP734</strain>
    </source>
</reference>
<accession>A0A8T1VW76</accession>
<dbReference type="PROSITE" id="PS50096">
    <property type="entry name" value="IQ"/>
    <property type="match status" value="1"/>
</dbReference>
<feature type="region of interest" description="Disordered" evidence="1">
    <location>
        <begin position="152"/>
        <end position="246"/>
    </location>
</feature>
<evidence type="ECO:0000256" key="1">
    <source>
        <dbReference type="SAM" id="MobiDB-lite"/>
    </source>
</evidence>
<feature type="compositionally biased region" description="Polar residues" evidence="1">
    <location>
        <begin position="203"/>
        <end position="216"/>
    </location>
</feature>
<evidence type="ECO:0000313" key="3">
    <source>
        <dbReference type="Proteomes" id="UP000694044"/>
    </source>
</evidence>
<dbReference type="OrthoDB" id="161689at2759"/>
<feature type="compositionally biased region" description="Polar residues" evidence="1">
    <location>
        <begin position="283"/>
        <end position="306"/>
    </location>
</feature>
<comment type="caution">
    <text evidence="2">The sequence shown here is derived from an EMBL/GenBank/DDBJ whole genome shotgun (WGS) entry which is preliminary data.</text>
</comment>
<name>A0A8T1VW76_9STRA</name>
<protein>
    <submittedName>
        <fullName evidence="2">Uncharacterized protein</fullName>
    </submittedName>
</protein>
<dbReference type="AlphaFoldDB" id="A0A8T1VW76"/>
<organism evidence="2 3">
    <name type="scientific">Phytophthora pseudosyringae</name>
    <dbReference type="NCBI Taxonomy" id="221518"/>
    <lineage>
        <taxon>Eukaryota</taxon>
        <taxon>Sar</taxon>
        <taxon>Stramenopiles</taxon>
        <taxon>Oomycota</taxon>
        <taxon>Peronosporomycetes</taxon>
        <taxon>Peronosporales</taxon>
        <taxon>Peronosporaceae</taxon>
        <taxon>Phytophthora</taxon>
    </lineage>
</organism>
<gene>
    <name evidence="2" type="ORF">PHYPSEUDO_002891</name>
</gene>